<proteinExistence type="predicted"/>
<evidence type="ECO:0000259" key="1">
    <source>
        <dbReference type="SMART" id="SM00507"/>
    </source>
</evidence>
<keyword evidence="2" id="KW-0540">Nuclease</keyword>
<dbReference type="Proteomes" id="UP000250449">
    <property type="component" value="Segment"/>
</dbReference>
<protein>
    <submittedName>
        <fullName evidence="2">HNH endonuclease</fullName>
    </submittedName>
</protein>
<dbReference type="KEGG" id="vg:54994516"/>
<dbReference type="GO" id="GO:0004519">
    <property type="term" value="F:endonuclease activity"/>
    <property type="evidence" value="ECO:0007669"/>
    <property type="project" value="UniProtKB-KW"/>
</dbReference>
<dbReference type="SUPFAM" id="SSF54060">
    <property type="entry name" value="His-Me finger endonucleases"/>
    <property type="match status" value="1"/>
</dbReference>
<feature type="domain" description="HNH nuclease" evidence="1">
    <location>
        <begin position="45"/>
        <end position="93"/>
    </location>
</feature>
<organism evidence="2 3">
    <name type="scientific">Escherichia phage Eco_BIFF</name>
    <dbReference type="NCBI Taxonomy" id="2175169"/>
    <lineage>
        <taxon>Viruses</taxon>
        <taxon>Duplodnaviria</taxon>
        <taxon>Heunggongvirae</taxon>
        <taxon>Uroviricota</taxon>
        <taxon>Caudoviricetes</taxon>
        <taxon>Drexlerviridae</taxon>
        <taxon>Tunavirinae</taxon>
        <taxon>Tunavirus</taxon>
        <taxon>Tunavirus BIFF</taxon>
    </lineage>
</organism>
<accession>A0A2Z4QFB3</accession>
<dbReference type="RefSeq" id="YP_009803951.1">
    <property type="nucleotide sequence ID" value="NC_047996.1"/>
</dbReference>
<keyword evidence="2" id="KW-0378">Hydrolase</keyword>
<dbReference type="EMBL" id="MH285980">
    <property type="protein sequence ID" value="AWY08673.1"/>
    <property type="molecule type" value="Genomic_DNA"/>
</dbReference>
<sequence>MINIRDDFLYVDGIIYYKSNTRFKNLVGRETGKLDRLGYCRFYDGFRMVYRHRYVWTIFNGQIPEGMEIDHINHIPGDDRIENLRLVTREGNTTNRSLNKNNTSGMNCIYPMKSGSYRVRVRFMGKTYGRCVDTVSEAIDLRDSILIDLGFHENHGSNSIF</sequence>
<evidence type="ECO:0000313" key="2">
    <source>
        <dbReference type="EMBL" id="AWY08673.1"/>
    </source>
</evidence>
<evidence type="ECO:0000313" key="3">
    <source>
        <dbReference type="Proteomes" id="UP000250449"/>
    </source>
</evidence>
<dbReference type="Gene3D" id="3.90.75.20">
    <property type="match status" value="1"/>
</dbReference>
<dbReference type="CDD" id="cd00085">
    <property type="entry name" value="HNHc"/>
    <property type="match status" value="1"/>
</dbReference>
<dbReference type="SMART" id="SM00507">
    <property type="entry name" value="HNHc"/>
    <property type="match status" value="1"/>
</dbReference>
<name>A0A2Z4QFB3_9CAUD</name>
<dbReference type="InterPro" id="IPR003615">
    <property type="entry name" value="HNH_nuc"/>
</dbReference>
<dbReference type="GeneID" id="54994516"/>
<reference evidence="2 3" key="1">
    <citation type="submission" date="2018-05" db="EMBL/GenBank/DDBJ databases">
        <title>The Complete Genome Sequence of Escherichia phage Eco_BIFF.</title>
        <authorList>
            <person name="Cooper L."/>
            <person name="Wade J.T."/>
            <person name="Lasek-Nesselquist E."/>
        </authorList>
    </citation>
    <scope>NUCLEOTIDE SEQUENCE [LARGE SCALE GENOMIC DNA]</scope>
</reference>
<keyword evidence="3" id="KW-1185">Reference proteome</keyword>
<dbReference type="InterPro" id="IPR044925">
    <property type="entry name" value="His-Me_finger_sf"/>
</dbReference>
<keyword evidence="2" id="KW-0255">Endonuclease</keyword>
<dbReference type="Pfam" id="PF13392">
    <property type="entry name" value="HNH_3"/>
    <property type="match status" value="1"/>
</dbReference>